<sequence length="55" mass="5849">MRYMLGAVALAPFVLLLLAMVTGRARVQPCCPPAVPPDPVRRHVPDPARGTDPSA</sequence>
<proteinExistence type="predicted"/>
<reference evidence="3" key="1">
    <citation type="journal article" date="2019" name="Int. J. Syst. Evol. Microbiol.">
        <title>The Global Catalogue of Microorganisms (GCM) 10K type strain sequencing project: providing services to taxonomists for standard genome sequencing and annotation.</title>
        <authorList>
            <consortium name="The Broad Institute Genomics Platform"/>
            <consortium name="The Broad Institute Genome Sequencing Center for Infectious Disease"/>
            <person name="Wu L."/>
            <person name="Ma J."/>
        </authorList>
    </citation>
    <scope>NUCLEOTIDE SEQUENCE [LARGE SCALE GENOMIC DNA]</scope>
    <source>
        <strain evidence="3">JCM 17809</strain>
    </source>
</reference>
<protein>
    <submittedName>
        <fullName evidence="2">Uncharacterized protein</fullName>
    </submittedName>
</protein>
<dbReference type="Proteomes" id="UP001500945">
    <property type="component" value="Unassembled WGS sequence"/>
</dbReference>
<dbReference type="EMBL" id="BAABGM010000016">
    <property type="protein sequence ID" value="GAA4409456.1"/>
    <property type="molecule type" value="Genomic_DNA"/>
</dbReference>
<evidence type="ECO:0000256" key="1">
    <source>
        <dbReference type="SAM" id="MobiDB-lite"/>
    </source>
</evidence>
<gene>
    <name evidence="2" type="ORF">GCM10023168_28240</name>
</gene>
<comment type="caution">
    <text evidence="2">The sequence shown here is derived from an EMBL/GenBank/DDBJ whole genome shotgun (WGS) entry which is preliminary data.</text>
</comment>
<organism evidence="2 3">
    <name type="scientific">Fodinibacter luteus</name>
    <dbReference type="NCBI Taxonomy" id="552064"/>
    <lineage>
        <taxon>Bacteria</taxon>
        <taxon>Bacillati</taxon>
        <taxon>Actinomycetota</taxon>
        <taxon>Actinomycetes</taxon>
        <taxon>Micrococcales</taxon>
        <taxon>Intrasporangiaceae</taxon>
        <taxon>Fodinibacter (ex Wang et al. 2009)</taxon>
    </lineage>
</organism>
<evidence type="ECO:0000313" key="2">
    <source>
        <dbReference type="EMBL" id="GAA4409456.1"/>
    </source>
</evidence>
<name>A0ABP8KLF3_9MICO</name>
<keyword evidence="3" id="KW-1185">Reference proteome</keyword>
<evidence type="ECO:0000313" key="3">
    <source>
        <dbReference type="Proteomes" id="UP001500945"/>
    </source>
</evidence>
<accession>A0ABP8KLF3</accession>
<feature type="region of interest" description="Disordered" evidence="1">
    <location>
        <begin position="32"/>
        <end position="55"/>
    </location>
</feature>